<comment type="caution">
    <text evidence="2">The sequence shown here is derived from an EMBL/GenBank/DDBJ whole genome shotgun (WGS) entry which is preliminary data.</text>
</comment>
<sequence length="169" mass="19813">MKLELVPVQREEKEILRNLMEKYDYEFSQYDDRDVNALGLFGYDYFDCYWTEDGRYPFFIKADGKLAGFVMIGNYMEIFPEAKYNLAEFFVLYKYRRAGVGTFAAKAVFDRFPGVWELKYHPKNLPSVHFWDKVIRENAADIVCIPDCSAAEYDDGINGTAYRFTTGQK</sequence>
<dbReference type="RefSeq" id="WP_235323367.1">
    <property type="nucleotide sequence ID" value="NZ_JAFBIT010000002.1"/>
</dbReference>
<keyword evidence="3" id="KW-1185">Reference proteome</keyword>
<name>A0ABS9CQ60_9FIRM</name>
<proteinExistence type="predicted"/>
<dbReference type="InterPro" id="IPR000182">
    <property type="entry name" value="GNAT_dom"/>
</dbReference>
<evidence type="ECO:0000259" key="1">
    <source>
        <dbReference type="PROSITE" id="PS51186"/>
    </source>
</evidence>
<dbReference type="PROSITE" id="PS51186">
    <property type="entry name" value="GNAT"/>
    <property type="match status" value="1"/>
</dbReference>
<accession>A0ABS9CQ60</accession>
<dbReference type="EMBL" id="JAFBIT010000002">
    <property type="protein sequence ID" value="MCF2652307.1"/>
    <property type="molecule type" value="Genomic_DNA"/>
</dbReference>
<protein>
    <submittedName>
        <fullName evidence="2">GNAT family N-acetyltransferase</fullName>
    </submittedName>
</protein>
<gene>
    <name evidence="2" type="ORF">JQM67_06810</name>
</gene>
<evidence type="ECO:0000313" key="2">
    <source>
        <dbReference type="EMBL" id="MCF2652307.1"/>
    </source>
</evidence>
<dbReference type="CDD" id="cd04301">
    <property type="entry name" value="NAT_SF"/>
    <property type="match status" value="1"/>
</dbReference>
<organism evidence="2 3">
    <name type="scientific">Anaeromassilibacillus senegalensis</name>
    <dbReference type="NCBI Taxonomy" id="1673717"/>
    <lineage>
        <taxon>Bacteria</taxon>
        <taxon>Bacillati</taxon>
        <taxon>Bacillota</taxon>
        <taxon>Clostridia</taxon>
        <taxon>Eubacteriales</taxon>
        <taxon>Acutalibacteraceae</taxon>
        <taxon>Anaeromassilibacillus</taxon>
    </lineage>
</organism>
<dbReference type="Pfam" id="PF00583">
    <property type="entry name" value="Acetyltransf_1"/>
    <property type="match status" value="1"/>
</dbReference>
<reference evidence="2 3" key="1">
    <citation type="submission" date="2020-12" db="EMBL/GenBank/DDBJ databases">
        <title>Whole genome sequences of gut porcine anaerobes.</title>
        <authorList>
            <person name="Kubasova T."/>
            <person name="Jahodarova E."/>
            <person name="Rychlik I."/>
        </authorList>
    </citation>
    <scope>NUCLEOTIDE SEQUENCE [LARGE SCALE GENOMIC DNA]</scope>
    <source>
        <strain evidence="2 3">An867</strain>
    </source>
</reference>
<dbReference type="Proteomes" id="UP001299220">
    <property type="component" value="Unassembled WGS sequence"/>
</dbReference>
<feature type="domain" description="N-acetyltransferase" evidence="1">
    <location>
        <begin position="3"/>
        <end position="155"/>
    </location>
</feature>
<dbReference type="SUPFAM" id="SSF55729">
    <property type="entry name" value="Acyl-CoA N-acyltransferases (Nat)"/>
    <property type="match status" value="1"/>
</dbReference>
<dbReference type="InterPro" id="IPR016181">
    <property type="entry name" value="Acyl_CoA_acyltransferase"/>
</dbReference>
<evidence type="ECO:0000313" key="3">
    <source>
        <dbReference type="Proteomes" id="UP001299220"/>
    </source>
</evidence>
<dbReference type="Gene3D" id="3.40.630.30">
    <property type="match status" value="1"/>
</dbReference>